<keyword evidence="1" id="KW-0732">Signal</keyword>
<sequence>MLIGVWLLSMPPSLAASGGELLVISCTTLTQIPWLR</sequence>
<organism evidence="2">
    <name type="scientific">Arundo donax</name>
    <name type="common">Giant reed</name>
    <name type="synonym">Donax arundinaceus</name>
    <dbReference type="NCBI Taxonomy" id="35708"/>
    <lineage>
        <taxon>Eukaryota</taxon>
        <taxon>Viridiplantae</taxon>
        <taxon>Streptophyta</taxon>
        <taxon>Embryophyta</taxon>
        <taxon>Tracheophyta</taxon>
        <taxon>Spermatophyta</taxon>
        <taxon>Magnoliopsida</taxon>
        <taxon>Liliopsida</taxon>
        <taxon>Poales</taxon>
        <taxon>Poaceae</taxon>
        <taxon>PACMAD clade</taxon>
        <taxon>Arundinoideae</taxon>
        <taxon>Arundineae</taxon>
        <taxon>Arundo</taxon>
    </lineage>
</organism>
<accession>A0A0A9DLX8</accession>
<feature type="signal peptide" evidence="1">
    <location>
        <begin position="1"/>
        <end position="16"/>
    </location>
</feature>
<feature type="chain" id="PRO_5002045008" evidence="1">
    <location>
        <begin position="17"/>
        <end position="36"/>
    </location>
</feature>
<dbReference type="EMBL" id="GBRH01213108">
    <property type="protein sequence ID" value="JAD84787.1"/>
    <property type="molecule type" value="Transcribed_RNA"/>
</dbReference>
<proteinExistence type="predicted"/>
<evidence type="ECO:0000256" key="1">
    <source>
        <dbReference type="SAM" id="SignalP"/>
    </source>
</evidence>
<name>A0A0A9DLX8_ARUDO</name>
<reference evidence="2" key="2">
    <citation type="journal article" date="2015" name="Data Brief">
        <title>Shoot transcriptome of the giant reed, Arundo donax.</title>
        <authorList>
            <person name="Barrero R.A."/>
            <person name="Guerrero F.D."/>
            <person name="Moolhuijzen P."/>
            <person name="Goolsby J.A."/>
            <person name="Tidwell J."/>
            <person name="Bellgard S.E."/>
            <person name="Bellgard M.I."/>
        </authorList>
    </citation>
    <scope>NUCLEOTIDE SEQUENCE</scope>
    <source>
        <tissue evidence="2">Shoot tissue taken approximately 20 cm above the soil surface</tissue>
    </source>
</reference>
<evidence type="ECO:0000313" key="2">
    <source>
        <dbReference type="EMBL" id="JAD84787.1"/>
    </source>
</evidence>
<protein>
    <submittedName>
        <fullName evidence="2">Uncharacterized protein</fullName>
    </submittedName>
</protein>
<reference evidence="2" key="1">
    <citation type="submission" date="2014-09" db="EMBL/GenBank/DDBJ databases">
        <authorList>
            <person name="Magalhaes I.L.F."/>
            <person name="Oliveira U."/>
            <person name="Santos F.R."/>
            <person name="Vidigal T.H.D.A."/>
            <person name="Brescovit A.D."/>
            <person name="Santos A.J."/>
        </authorList>
    </citation>
    <scope>NUCLEOTIDE SEQUENCE</scope>
    <source>
        <tissue evidence="2">Shoot tissue taken approximately 20 cm above the soil surface</tissue>
    </source>
</reference>
<dbReference type="AlphaFoldDB" id="A0A0A9DLX8"/>